<accession>A0A511DH03</accession>
<protein>
    <submittedName>
        <fullName evidence="1">Uncharacterized protein</fullName>
    </submittedName>
</protein>
<name>A0A511DH03_9PSEU</name>
<dbReference type="RefSeq" id="WP_281290684.1">
    <property type="nucleotide sequence ID" value="NZ_BJVJ01000028.1"/>
</dbReference>
<evidence type="ECO:0000313" key="1">
    <source>
        <dbReference type="EMBL" id="GEL24069.1"/>
    </source>
</evidence>
<reference evidence="1 2" key="1">
    <citation type="submission" date="2019-07" db="EMBL/GenBank/DDBJ databases">
        <title>Whole genome shotgun sequence of Pseudonocardia sulfidoxydans NBRC 16205.</title>
        <authorList>
            <person name="Hosoyama A."/>
            <person name="Uohara A."/>
            <person name="Ohji S."/>
            <person name="Ichikawa N."/>
        </authorList>
    </citation>
    <scope>NUCLEOTIDE SEQUENCE [LARGE SCALE GENOMIC DNA]</scope>
    <source>
        <strain evidence="1 2">NBRC 16205</strain>
    </source>
</reference>
<evidence type="ECO:0000313" key="2">
    <source>
        <dbReference type="Proteomes" id="UP000321685"/>
    </source>
</evidence>
<dbReference type="Proteomes" id="UP000321685">
    <property type="component" value="Unassembled WGS sequence"/>
</dbReference>
<organism evidence="1 2">
    <name type="scientific">Pseudonocardia sulfidoxydans NBRC 16205</name>
    <dbReference type="NCBI Taxonomy" id="1223511"/>
    <lineage>
        <taxon>Bacteria</taxon>
        <taxon>Bacillati</taxon>
        <taxon>Actinomycetota</taxon>
        <taxon>Actinomycetes</taxon>
        <taxon>Pseudonocardiales</taxon>
        <taxon>Pseudonocardiaceae</taxon>
        <taxon>Pseudonocardia</taxon>
    </lineage>
</organism>
<dbReference type="EMBL" id="BJVJ01000028">
    <property type="protein sequence ID" value="GEL24069.1"/>
    <property type="molecule type" value="Genomic_DNA"/>
</dbReference>
<dbReference type="AlphaFoldDB" id="A0A511DH03"/>
<proteinExistence type="predicted"/>
<comment type="caution">
    <text evidence="1">The sequence shown here is derived from an EMBL/GenBank/DDBJ whole genome shotgun (WGS) entry which is preliminary data.</text>
</comment>
<keyword evidence="2" id="KW-1185">Reference proteome</keyword>
<gene>
    <name evidence="1" type="ORF">PSU4_30230</name>
</gene>
<sequence>MGRTPGGLSDSDIGTTLRVLSAMRAALDALEPDAAQPAVDS</sequence>